<feature type="region of interest" description="Disordered" evidence="1">
    <location>
        <begin position="22"/>
        <end position="46"/>
    </location>
</feature>
<name>A0A6A6EGR2_9PEZI</name>
<dbReference type="Proteomes" id="UP000800200">
    <property type="component" value="Unassembled WGS sequence"/>
</dbReference>
<organism evidence="2 3">
    <name type="scientific">Zopfia rhizophila CBS 207.26</name>
    <dbReference type="NCBI Taxonomy" id="1314779"/>
    <lineage>
        <taxon>Eukaryota</taxon>
        <taxon>Fungi</taxon>
        <taxon>Dikarya</taxon>
        <taxon>Ascomycota</taxon>
        <taxon>Pezizomycotina</taxon>
        <taxon>Dothideomycetes</taxon>
        <taxon>Dothideomycetes incertae sedis</taxon>
        <taxon>Zopfiaceae</taxon>
        <taxon>Zopfia</taxon>
    </lineage>
</organism>
<protein>
    <submittedName>
        <fullName evidence="2">Uncharacterized protein</fullName>
    </submittedName>
</protein>
<sequence>MASNSNDASSSSALRIIPSSVSVSAKASMTNNQRGETSGDSKVTENLAKLTLGNGESEDVFNEQLAETLNIKESPDNNSSTHHSHNEKCRCVFCNCNFCAKLGELTRCALSNTNCPVCRDINELVMQQMQQYDMLSRRK</sequence>
<dbReference type="EMBL" id="ML994619">
    <property type="protein sequence ID" value="KAF2190275.1"/>
    <property type="molecule type" value="Genomic_DNA"/>
</dbReference>
<evidence type="ECO:0000313" key="2">
    <source>
        <dbReference type="EMBL" id="KAF2190275.1"/>
    </source>
</evidence>
<keyword evidence="3" id="KW-1185">Reference proteome</keyword>
<proteinExistence type="predicted"/>
<reference evidence="2" key="1">
    <citation type="journal article" date="2020" name="Stud. Mycol.">
        <title>101 Dothideomycetes genomes: a test case for predicting lifestyles and emergence of pathogens.</title>
        <authorList>
            <person name="Haridas S."/>
            <person name="Albert R."/>
            <person name="Binder M."/>
            <person name="Bloem J."/>
            <person name="Labutti K."/>
            <person name="Salamov A."/>
            <person name="Andreopoulos B."/>
            <person name="Baker S."/>
            <person name="Barry K."/>
            <person name="Bills G."/>
            <person name="Bluhm B."/>
            <person name="Cannon C."/>
            <person name="Castanera R."/>
            <person name="Culley D."/>
            <person name="Daum C."/>
            <person name="Ezra D."/>
            <person name="Gonzalez J."/>
            <person name="Henrissat B."/>
            <person name="Kuo A."/>
            <person name="Liang C."/>
            <person name="Lipzen A."/>
            <person name="Lutzoni F."/>
            <person name="Magnuson J."/>
            <person name="Mondo S."/>
            <person name="Nolan M."/>
            <person name="Ohm R."/>
            <person name="Pangilinan J."/>
            <person name="Park H.-J."/>
            <person name="Ramirez L."/>
            <person name="Alfaro M."/>
            <person name="Sun H."/>
            <person name="Tritt A."/>
            <person name="Yoshinaga Y."/>
            <person name="Zwiers L.-H."/>
            <person name="Turgeon B."/>
            <person name="Goodwin S."/>
            <person name="Spatafora J."/>
            <person name="Crous P."/>
            <person name="Grigoriev I."/>
        </authorList>
    </citation>
    <scope>NUCLEOTIDE SEQUENCE</scope>
    <source>
        <strain evidence="2">CBS 207.26</strain>
    </source>
</reference>
<accession>A0A6A6EGR2</accession>
<evidence type="ECO:0000313" key="3">
    <source>
        <dbReference type="Proteomes" id="UP000800200"/>
    </source>
</evidence>
<gene>
    <name evidence="2" type="ORF">K469DRAFT_682393</name>
</gene>
<dbReference type="AlphaFoldDB" id="A0A6A6EGR2"/>
<feature type="compositionally biased region" description="Polar residues" evidence="1">
    <location>
        <begin position="23"/>
        <end position="36"/>
    </location>
</feature>
<evidence type="ECO:0000256" key="1">
    <source>
        <dbReference type="SAM" id="MobiDB-lite"/>
    </source>
</evidence>